<dbReference type="InterPro" id="IPR006409">
    <property type="entry name" value="G3P_cytidylTrfase"/>
</dbReference>
<proteinExistence type="predicted"/>
<evidence type="ECO:0000256" key="1">
    <source>
        <dbReference type="ARBA" id="ARBA00022679"/>
    </source>
</evidence>
<sequence>MSTRAKTVITYGTFDLFHVGHVRLLERARSLGDRLIVAVSEDSFNEGKGKKSYSSYADRSQLVAACRHVDLVIPELTWEQKREDIIAHNVDIFVMGDDWQGKFDFLNDICEVVYLSRTPEISSSLIKSHLKNPATPAVA</sequence>
<dbReference type="RefSeq" id="WP_085273740.1">
    <property type="nucleotide sequence ID" value="NZ_CP119382.1"/>
</dbReference>
<dbReference type="GO" id="GO:0047348">
    <property type="term" value="F:glycerol-3-phosphate cytidylyltransferase activity"/>
    <property type="evidence" value="ECO:0007669"/>
    <property type="project" value="UniProtKB-EC"/>
</dbReference>
<accession>A0ABU8R9K9</accession>
<evidence type="ECO:0000313" key="5">
    <source>
        <dbReference type="Proteomes" id="UP001377692"/>
    </source>
</evidence>
<dbReference type="PANTHER" id="PTHR43793">
    <property type="entry name" value="FAD SYNTHASE"/>
    <property type="match status" value="1"/>
</dbReference>
<keyword evidence="1 4" id="KW-0808">Transferase</keyword>
<name>A0ABU8R9K9_9PSED</name>
<evidence type="ECO:0000256" key="2">
    <source>
        <dbReference type="ARBA" id="ARBA00022695"/>
    </source>
</evidence>
<protein>
    <submittedName>
        <fullName evidence="4">Glycerol-3-phosphate cytidylyltransferase</fullName>
        <ecNumber evidence="4">2.7.7.39</ecNumber>
    </submittedName>
</protein>
<dbReference type="Gene3D" id="3.40.50.620">
    <property type="entry name" value="HUPs"/>
    <property type="match status" value="1"/>
</dbReference>
<comment type="caution">
    <text evidence="4">The sequence shown here is derived from an EMBL/GenBank/DDBJ whole genome shotgun (WGS) entry which is preliminary data.</text>
</comment>
<keyword evidence="5" id="KW-1185">Reference proteome</keyword>
<dbReference type="NCBIfam" id="TIGR00125">
    <property type="entry name" value="cyt_tran_rel"/>
    <property type="match status" value="1"/>
</dbReference>
<dbReference type="SUPFAM" id="SSF52374">
    <property type="entry name" value="Nucleotidylyl transferase"/>
    <property type="match status" value="1"/>
</dbReference>
<dbReference type="InterPro" id="IPR014729">
    <property type="entry name" value="Rossmann-like_a/b/a_fold"/>
</dbReference>
<gene>
    <name evidence="4" type="primary">tagD</name>
    <name evidence="4" type="ORF">V7V80_17800</name>
</gene>
<evidence type="ECO:0000313" key="4">
    <source>
        <dbReference type="EMBL" id="MEJ5906541.1"/>
    </source>
</evidence>
<evidence type="ECO:0000259" key="3">
    <source>
        <dbReference type="Pfam" id="PF01467"/>
    </source>
</evidence>
<feature type="domain" description="Cytidyltransferase-like" evidence="3">
    <location>
        <begin position="9"/>
        <end position="127"/>
    </location>
</feature>
<dbReference type="InterPro" id="IPR004821">
    <property type="entry name" value="Cyt_trans-like"/>
</dbReference>
<dbReference type="Proteomes" id="UP001377692">
    <property type="component" value="Unassembled WGS sequence"/>
</dbReference>
<reference evidence="4 5" key="1">
    <citation type="submission" date="2024-02" db="EMBL/GenBank/DDBJ databases">
        <title>Identification of pathogenicity and growth-promoting functions of Pseudomonas putida variants.</title>
        <authorList>
            <person name="Sun J."/>
        </authorList>
    </citation>
    <scope>NUCLEOTIDE SEQUENCE [LARGE SCALE GENOMIC DNA]</scope>
    <source>
        <strain evidence="4 5">A04</strain>
    </source>
</reference>
<keyword evidence="2 4" id="KW-0548">Nucleotidyltransferase</keyword>
<dbReference type="NCBIfam" id="TIGR01518">
    <property type="entry name" value="g3p_cytidyltrns"/>
    <property type="match status" value="1"/>
</dbReference>
<dbReference type="InterPro" id="IPR050385">
    <property type="entry name" value="Archaeal_FAD_synthase"/>
</dbReference>
<dbReference type="EMBL" id="JBBHLD010000016">
    <property type="protein sequence ID" value="MEJ5906541.1"/>
    <property type="molecule type" value="Genomic_DNA"/>
</dbReference>
<dbReference type="PANTHER" id="PTHR43793:SF1">
    <property type="entry name" value="FAD SYNTHASE"/>
    <property type="match status" value="1"/>
</dbReference>
<organism evidence="4 5">
    <name type="scientific">Pseudomonas kermanshahensis</name>
    <dbReference type="NCBI Taxonomy" id="2745482"/>
    <lineage>
        <taxon>Bacteria</taxon>
        <taxon>Pseudomonadati</taxon>
        <taxon>Pseudomonadota</taxon>
        <taxon>Gammaproteobacteria</taxon>
        <taxon>Pseudomonadales</taxon>
        <taxon>Pseudomonadaceae</taxon>
        <taxon>Pseudomonas</taxon>
    </lineage>
</organism>
<dbReference type="EC" id="2.7.7.39" evidence="4"/>
<dbReference type="Pfam" id="PF01467">
    <property type="entry name" value="CTP_transf_like"/>
    <property type="match status" value="1"/>
</dbReference>